<dbReference type="SUPFAM" id="SSF51905">
    <property type="entry name" value="FAD/NAD(P)-binding domain"/>
    <property type="match status" value="1"/>
</dbReference>
<dbReference type="STRING" id="2020962.A0A2N1JDW5"/>
<dbReference type="PANTHER" id="PTHR43735">
    <property type="entry name" value="APOPTOSIS-INDUCING FACTOR 1"/>
    <property type="match status" value="1"/>
</dbReference>
<sequence length="599" mass="66601">MPSCISDEVKNVVVLGGSYGGMHTAMVLAKKLPPTHRVILMERNTHFNHLYVFPRFLVFPGHEHKAFVPYTSIFSESPSRRRAAVLSNMKTGNMTRLEMHVDDDGSGPPIDAADAENAIVKDRLEMESAFDDKHDRKENQIIEVHDLLKGKLRIDDEYIANGDAKDEFCKAEPHLVLCGEVTRVSDNYVTIKQQTPECGDQMNGSLPKKSLWSLDTMEIPYTHLVYALGSHMPDPLYRNSYSKVRGVEWMKRTNHRIRESKDIVIVGGGALGVELATDIATKYKDKNITLIHSRQQLLPNFDIRVHEWAYKQLQKLGVKVVLGHRLSYARGCPRGTTPELFENYTPSQKTSPDGKILPVIICPNEAEPGAEPLRHHIRTTKGLELECDLFLLCTGQQPNSALMAEFSPTSVNPSTRLIRVMHTLQVMKPDDPYAASHPPGAVETCKDCDCFPDNKLAGAESDQEDGAKNVEHFDNIYAIGDVADAFGALNAGYQAWYMGEAVAENILRDIMRQADSEDPTSKLPDGEPVPLKEFTPLPDMLKLTIGGGEVVSQGAPAPDESLPGRPMRPTVQVAPDQEDMYIESVWKGMALADPSDMYI</sequence>
<evidence type="ECO:0000313" key="3">
    <source>
        <dbReference type="EMBL" id="PKI84726.1"/>
    </source>
</evidence>
<dbReference type="Pfam" id="PF07992">
    <property type="entry name" value="Pyr_redox_2"/>
    <property type="match status" value="1"/>
</dbReference>
<evidence type="ECO:0000259" key="2">
    <source>
        <dbReference type="Pfam" id="PF07992"/>
    </source>
</evidence>
<evidence type="ECO:0000313" key="4">
    <source>
        <dbReference type="Proteomes" id="UP000232875"/>
    </source>
</evidence>
<dbReference type="GO" id="GO:0004174">
    <property type="term" value="F:electron-transferring-flavoprotein dehydrogenase activity"/>
    <property type="evidence" value="ECO:0007669"/>
    <property type="project" value="TreeGrafter"/>
</dbReference>
<dbReference type="AlphaFoldDB" id="A0A2N1JDW5"/>
<dbReference type="Proteomes" id="UP000232875">
    <property type="component" value="Unassembled WGS sequence"/>
</dbReference>
<dbReference type="InterPro" id="IPR023753">
    <property type="entry name" value="FAD/NAD-binding_dom"/>
</dbReference>
<feature type="region of interest" description="Disordered" evidence="1">
    <location>
        <begin position="549"/>
        <end position="570"/>
    </location>
</feature>
<name>A0A2N1JDW5_9BASI</name>
<dbReference type="Gene3D" id="3.50.50.60">
    <property type="entry name" value="FAD/NAD(P)-binding domain"/>
    <property type="match status" value="2"/>
</dbReference>
<dbReference type="OrthoDB" id="202203at2759"/>
<protein>
    <recommendedName>
        <fullName evidence="2">FAD/NAD(P)-binding domain-containing protein</fullName>
    </recommendedName>
</protein>
<gene>
    <name evidence="3" type="ORF">MVES_000935</name>
</gene>
<proteinExistence type="predicted"/>
<keyword evidence="4" id="KW-1185">Reference proteome</keyword>
<dbReference type="InterPro" id="IPR036188">
    <property type="entry name" value="FAD/NAD-bd_sf"/>
</dbReference>
<dbReference type="Gene3D" id="3.50.50.100">
    <property type="match status" value="2"/>
</dbReference>
<evidence type="ECO:0000256" key="1">
    <source>
        <dbReference type="SAM" id="MobiDB-lite"/>
    </source>
</evidence>
<accession>A0A2N1JDW5</accession>
<dbReference type="EMBL" id="KZ454988">
    <property type="protein sequence ID" value="PKI84726.1"/>
    <property type="molecule type" value="Genomic_DNA"/>
</dbReference>
<dbReference type="GO" id="GO:0005737">
    <property type="term" value="C:cytoplasm"/>
    <property type="evidence" value="ECO:0007669"/>
    <property type="project" value="TreeGrafter"/>
</dbReference>
<reference evidence="3 4" key="1">
    <citation type="submission" date="2017-10" db="EMBL/GenBank/DDBJ databases">
        <title>A novel species of cold-tolerant Malassezia isolated from bats.</title>
        <authorList>
            <person name="Lorch J.M."/>
            <person name="Palmer J.M."/>
            <person name="Vanderwolf K.J."/>
            <person name="Schmidt K.Z."/>
            <person name="Verant M.L."/>
            <person name="Weller T.J."/>
            <person name="Blehert D.S."/>
        </authorList>
    </citation>
    <scope>NUCLEOTIDE SEQUENCE [LARGE SCALE GENOMIC DNA]</scope>
    <source>
        <strain evidence="3 4">NWHC:44797-103</strain>
    </source>
</reference>
<organism evidence="3 4">
    <name type="scientific">Malassezia vespertilionis</name>
    <dbReference type="NCBI Taxonomy" id="2020962"/>
    <lineage>
        <taxon>Eukaryota</taxon>
        <taxon>Fungi</taxon>
        <taxon>Dikarya</taxon>
        <taxon>Basidiomycota</taxon>
        <taxon>Ustilaginomycotina</taxon>
        <taxon>Malasseziomycetes</taxon>
        <taxon>Malasseziales</taxon>
        <taxon>Malasseziaceae</taxon>
        <taxon>Malassezia</taxon>
    </lineage>
</organism>
<feature type="domain" description="FAD/NAD(P)-binding" evidence="2">
    <location>
        <begin position="11"/>
        <end position="405"/>
    </location>
</feature>
<dbReference type="GO" id="GO:0050660">
    <property type="term" value="F:flavin adenine dinucleotide binding"/>
    <property type="evidence" value="ECO:0007669"/>
    <property type="project" value="TreeGrafter"/>
</dbReference>
<dbReference type="PANTHER" id="PTHR43735:SF2">
    <property type="entry name" value="FE-REGULATED PROTEIN 8"/>
    <property type="match status" value="1"/>
</dbReference>
<feature type="region of interest" description="Disordered" evidence="1">
    <location>
        <begin position="514"/>
        <end position="534"/>
    </location>
</feature>